<gene>
    <name evidence="1" type="ORF">PQ456_01445</name>
</gene>
<sequence length="85" mass="9446">MEIKVTIPDYSSINGLQLDWEEDFEIFSSVENDIVKIRANSAGLISLAKHLLILAQAEVPTGSHIHLDELNSLETDSAEIILEKI</sequence>
<keyword evidence="2" id="KW-1185">Reference proteome</keyword>
<dbReference type="AlphaFoldDB" id="A0AAX3M322"/>
<dbReference type="EMBL" id="CP117416">
    <property type="protein sequence ID" value="WCT56221.1"/>
    <property type="molecule type" value="Genomic_DNA"/>
</dbReference>
<evidence type="ECO:0000313" key="2">
    <source>
        <dbReference type="Proteomes" id="UP001220509"/>
    </source>
</evidence>
<proteinExistence type="predicted"/>
<dbReference type="Pfam" id="PF15566">
    <property type="entry name" value="Imm32"/>
    <property type="match status" value="1"/>
</dbReference>
<accession>A0AAX3M322</accession>
<organism evidence="1 2">
    <name type="scientific">Paenibacillus kyungheensis</name>
    <dbReference type="NCBI Taxonomy" id="1452732"/>
    <lineage>
        <taxon>Bacteria</taxon>
        <taxon>Bacillati</taxon>
        <taxon>Bacillota</taxon>
        <taxon>Bacilli</taxon>
        <taxon>Bacillales</taxon>
        <taxon>Paenibacillaceae</taxon>
        <taxon>Paenibacillus</taxon>
    </lineage>
</organism>
<evidence type="ECO:0000313" key="1">
    <source>
        <dbReference type="EMBL" id="WCT56221.1"/>
    </source>
</evidence>
<dbReference type="KEGG" id="pka:PQ456_01445"/>
<dbReference type="RefSeq" id="WP_273614526.1">
    <property type="nucleotide sequence ID" value="NZ_CP117416.1"/>
</dbReference>
<protein>
    <submittedName>
        <fullName evidence="1">Uncharacterized protein</fullName>
    </submittedName>
</protein>
<dbReference type="InterPro" id="IPR029083">
    <property type="entry name" value="Imm32"/>
</dbReference>
<dbReference type="Proteomes" id="UP001220509">
    <property type="component" value="Chromosome"/>
</dbReference>
<reference evidence="1 2" key="1">
    <citation type="submission" date="2023-02" db="EMBL/GenBank/DDBJ databases">
        <title>Genome sequence of Paenibacillus kyungheensis KACC 18744.</title>
        <authorList>
            <person name="Kim S."/>
            <person name="Heo J."/>
            <person name="Kwon S.-W."/>
        </authorList>
    </citation>
    <scope>NUCLEOTIDE SEQUENCE [LARGE SCALE GENOMIC DNA]</scope>
    <source>
        <strain evidence="1 2">KACC 18744</strain>
    </source>
</reference>
<name>A0AAX3M322_9BACL</name>